<feature type="compositionally biased region" description="Basic and acidic residues" evidence="4">
    <location>
        <begin position="370"/>
        <end position="388"/>
    </location>
</feature>
<dbReference type="SMART" id="SM00320">
    <property type="entry name" value="WD40"/>
    <property type="match status" value="3"/>
</dbReference>
<proteinExistence type="predicted"/>
<evidence type="ECO:0000256" key="4">
    <source>
        <dbReference type="SAM" id="MobiDB-lite"/>
    </source>
</evidence>
<evidence type="ECO:0000256" key="1">
    <source>
        <dbReference type="ARBA" id="ARBA00022574"/>
    </source>
</evidence>
<keyword evidence="1 3" id="KW-0853">WD repeat</keyword>
<gene>
    <name evidence="5" type="ORF">PMKS-003679</name>
</gene>
<dbReference type="SUPFAM" id="SSF50978">
    <property type="entry name" value="WD40 repeat-like"/>
    <property type="match status" value="1"/>
</dbReference>
<comment type="caution">
    <text evidence="5">The sequence shown here is derived from an EMBL/GenBank/DDBJ whole genome shotgun (WGS) entry which is preliminary data.</text>
</comment>
<dbReference type="InterPro" id="IPR001680">
    <property type="entry name" value="WD40_rpt"/>
</dbReference>
<feature type="repeat" description="WD" evidence="3">
    <location>
        <begin position="145"/>
        <end position="180"/>
    </location>
</feature>
<feature type="repeat" description="WD" evidence="3">
    <location>
        <begin position="53"/>
        <end position="89"/>
    </location>
</feature>
<dbReference type="PANTHER" id="PTHR22889:SF0">
    <property type="entry name" value="WD REPEAT-CONTAINING PROTEIN 89"/>
    <property type="match status" value="1"/>
</dbReference>
<dbReference type="PROSITE" id="PS50082">
    <property type="entry name" value="WD_REPEATS_2"/>
    <property type="match status" value="2"/>
</dbReference>
<name>A0A1Q2YL08_9ASCO</name>
<organism evidence="5 6">
    <name type="scientific">Pichia membranifaciens</name>
    <dbReference type="NCBI Taxonomy" id="4926"/>
    <lineage>
        <taxon>Eukaryota</taxon>
        <taxon>Fungi</taxon>
        <taxon>Dikarya</taxon>
        <taxon>Ascomycota</taxon>
        <taxon>Saccharomycotina</taxon>
        <taxon>Pichiomycetes</taxon>
        <taxon>Pichiales</taxon>
        <taxon>Pichiaceae</taxon>
        <taxon>Pichia</taxon>
    </lineage>
</organism>
<evidence type="ECO:0000256" key="3">
    <source>
        <dbReference type="PROSITE-ProRule" id="PRU00221"/>
    </source>
</evidence>
<dbReference type="Proteomes" id="UP000186136">
    <property type="component" value="Unassembled WGS sequence"/>
</dbReference>
<keyword evidence="2" id="KW-0677">Repeat</keyword>
<dbReference type="AlphaFoldDB" id="A0A1Q2YL08"/>
<evidence type="ECO:0000313" key="6">
    <source>
        <dbReference type="Proteomes" id="UP000186136"/>
    </source>
</evidence>
<dbReference type="Pfam" id="PF00400">
    <property type="entry name" value="WD40"/>
    <property type="match status" value="3"/>
</dbReference>
<sequence length="408" mass="45827">MHALGKIELPDWVLSLCVAKGTESLFAATSSGSLHSLPLDATKWTDFAVSSNLNAHKGPIQKILNDPLNLTTLYSCSDDSTVKVWDIRSPLSTPQHVLANSRNLPFFSMDVGHGLISAGSQLKGTDSELVLWDTRKLDGPLRSFIDSHNDDITETRFHPTRKNILLSGATDGYVNIYDLNIVDEDDAQLQCINYASVHSAGFTTENRIYVLSHMETFSMFDLSSKEDIDPESLNANPLTGGSIQKRGDTDFGDIREAWDCEYVIDLYAPGYVACGSNSKESLKIFHFDPEKEDFDPSKAQQLVLEGGHGEEVVRDIIISNSNVFTAGEDSIVRVWNGEGLKDTVHTFFHDQDESSAEATTAEVPEEDEERMVVEYDVKRNKRRDEEKRRIHKKHKKDTKNKKHRFKPY</sequence>
<dbReference type="InterPro" id="IPR039328">
    <property type="entry name" value="WDR89"/>
</dbReference>
<dbReference type="InterPro" id="IPR036322">
    <property type="entry name" value="WD40_repeat_dom_sf"/>
</dbReference>
<feature type="compositionally biased region" description="Basic residues" evidence="4">
    <location>
        <begin position="389"/>
        <end position="408"/>
    </location>
</feature>
<dbReference type="Gene3D" id="2.130.10.10">
    <property type="entry name" value="YVTN repeat-like/Quinoprotein amine dehydrogenase"/>
    <property type="match status" value="2"/>
</dbReference>
<evidence type="ECO:0000313" key="5">
    <source>
        <dbReference type="EMBL" id="GAV30171.1"/>
    </source>
</evidence>
<evidence type="ECO:0000256" key="2">
    <source>
        <dbReference type="ARBA" id="ARBA00022737"/>
    </source>
</evidence>
<protein>
    <submittedName>
        <fullName evidence="5">Uncharacterized protein</fullName>
    </submittedName>
</protein>
<reference evidence="5 6" key="1">
    <citation type="submission" date="2016-08" db="EMBL/GenBank/DDBJ databases">
        <title>Whole genome shotgun sequence of Pichia membranifaciens KS47-1.</title>
        <authorList>
            <person name="Konishi M."/>
            <person name="Ishida M."/>
            <person name="Arakawa T."/>
            <person name="Kato Y."/>
            <person name="Horiuchi J."/>
        </authorList>
    </citation>
    <scope>NUCLEOTIDE SEQUENCE [LARGE SCALE GENOMIC DNA]</scope>
    <source>
        <strain evidence="5 6">KS47-1</strain>
    </source>
</reference>
<dbReference type="EMBL" id="BDGI01000163">
    <property type="protein sequence ID" value="GAV30171.1"/>
    <property type="molecule type" value="Genomic_DNA"/>
</dbReference>
<dbReference type="PROSITE" id="PS50294">
    <property type="entry name" value="WD_REPEATS_REGION"/>
    <property type="match status" value="1"/>
</dbReference>
<dbReference type="InterPro" id="IPR015943">
    <property type="entry name" value="WD40/YVTN_repeat-like_dom_sf"/>
</dbReference>
<dbReference type="OrthoDB" id="25131at2759"/>
<accession>A0A1Q2YL08</accession>
<dbReference type="PROSITE" id="PS00678">
    <property type="entry name" value="WD_REPEATS_1"/>
    <property type="match status" value="1"/>
</dbReference>
<dbReference type="PANTHER" id="PTHR22889">
    <property type="entry name" value="WD REPEAT-CONTAINING PROTEIN 89"/>
    <property type="match status" value="1"/>
</dbReference>
<keyword evidence="6" id="KW-1185">Reference proteome</keyword>
<dbReference type="InterPro" id="IPR019775">
    <property type="entry name" value="WD40_repeat_CS"/>
</dbReference>
<feature type="region of interest" description="Disordered" evidence="4">
    <location>
        <begin position="351"/>
        <end position="408"/>
    </location>
</feature>